<dbReference type="PRINTS" id="PR00455">
    <property type="entry name" value="HTHTETR"/>
</dbReference>
<organism evidence="4 5">
    <name type="scientific">Rhodococcus spongiicola</name>
    <dbReference type="NCBI Taxonomy" id="2487352"/>
    <lineage>
        <taxon>Bacteria</taxon>
        <taxon>Bacillati</taxon>
        <taxon>Actinomycetota</taxon>
        <taxon>Actinomycetes</taxon>
        <taxon>Mycobacteriales</taxon>
        <taxon>Nocardiaceae</taxon>
        <taxon>Rhodococcus</taxon>
    </lineage>
</organism>
<proteinExistence type="predicted"/>
<dbReference type="EMBL" id="RKLN01000002">
    <property type="protein sequence ID" value="RVW05033.1"/>
    <property type="molecule type" value="Genomic_DNA"/>
</dbReference>
<dbReference type="SUPFAM" id="SSF46689">
    <property type="entry name" value="Homeodomain-like"/>
    <property type="match status" value="1"/>
</dbReference>
<evidence type="ECO:0000313" key="4">
    <source>
        <dbReference type="EMBL" id="RVW05033.1"/>
    </source>
</evidence>
<dbReference type="InterPro" id="IPR009057">
    <property type="entry name" value="Homeodomain-like_sf"/>
</dbReference>
<dbReference type="OrthoDB" id="4541857at2"/>
<dbReference type="GO" id="GO:0000976">
    <property type="term" value="F:transcription cis-regulatory region binding"/>
    <property type="evidence" value="ECO:0007669"/>
    <property type="project" value="TreeGrafter"/>
</dbReference>
<dbReference type="PANTHER" id="PTHR30055">
    <property type="entry name" value="HTH-TYPE TRANSCRIPTIONAL REGULATOR RUTR"/>
    <property type="match status" value="1"/>
</dbReference>
<reference evidence="4 5" key="1">
    <citation type="submission" date="2018-11" db="EMBL/GenBank/DDBJ databases">
        <title>Rhodococcus spongicola sp. nov. and Rhodococcus xishaensis sp. nov. from marine sponges.</title>
        <authorList>
            <person name="Li L."/>
            <person name="Lin H.W."/>
        </authorList>
    </citation>
    <scope>NUCLEOTIDE SEQUENCE [LARGE SCALE GENOMIC DNA]</scope>
    <source>
        <strain evidence="4 5">LHW50502</strain>
    </source>
</reference>
<evidence type="ECO:0000256" key="2">
    <source>
        <dbReference type="PROSITE-ProRule" id="PRU00335"/>
    </source>
</evidence>
<dbReference type="Proteomes" id="UP000284333">
    <property type="component" value="Unassembled WGS sequence"/>
</dbReference>
<name>A0A438B246_9NOCA</name>
<keyword evidence="1 2" id="KW-0238">DNA-binding</keyword>
<protein>
    <submittedName>
        <fullName evidence="4">TetR/AcrR family transcriptional regulator</fullName>
    </submittedName>
</protein>
<dbReference type="GO" id="GO:0003700">
    <property type="term" value="F:DNA-binding transcription factor activity"/>
    <property type="evidence" value="ECO:0007669"/>
    <property type="project" value="TreeGrafter"/>
</dbReference>
<gene>
    <name evidence="4" type="ORF">EF834_07275</name>
</gene>
<dbReference type="Gene3D" id="1.10.357.10">
    <property type="entry name" value="Tetracycline Repressor, domain 2"/>
    <property type="match status" value="1"/>
</dbReference>
<dbReference type="PROSITE" id="PS50977">
    <property type="entry name" value="HTH_TETR_2"/>
    <property type="match status" value="1"/>
</dbReference>
<sequence length="208" mass="22618">MVAQTSSSWLQGERVEAAAERILDAAAALFVERGVATTGMAEVAKAAGCSRATLYRYFENRRALHRAFVHREARRLGERIAATLAPVTDPRERVTEAVIMAVREVRATPTLAAWFGLGDAGVASELASTSEVIEVLGISFLSDDRDRRGRNRDGRLGDGRHGDGAEIARRARWLVRAIVSLLVVPAADADDERAMIEQFVVPVVLPGR</sequence>
<dbReference type="InterPro" id="IPR001647">
    <property type="entry name" value="HTH_TetR"/>
</dbReference>
<dbReference type="InterPro" id="IPR050109">
    <property type="entry name" value="HTH-type_TetR-like_transc_reg"/>
</dbReference>
<comment type="caution">
    <text evidence="4">The sequence shown here is derived from an EMBL/GenBank/DDBJ whole genome shotgun (WGS) entry which is preliminary data.</text>
</comment>
<accession>A0A438B246</accession>
<evidence type="ECO:0000256" key="1">
    <source>
        <dbReference type="ARBA" id="ARBA00023125"/>
    </source>
</evidence>
<evidence type="ECO:0000313" key="5">
    <source>
        <dbReference type="Proteomes" id="UP000284333"/>
    </source>
</evidence>
<dbReference type="RefSeq" id="WP_127946514.1">
    <property type="nucleotide sequence ID" value="NZ_RKLN01000002.1"/>
</dbReference>
<keyword evidence="5" id="KW-1185">Reference proteome</keyword>
<feature type="domain" description="HTH tetR-type" evidence="3">
    <location>
        <begin position="16"/>
        <end position="76"/>
    </location>
</feature>
<dbReference type="PANTHER" id="PTHR30055:SF200">
    <property type="entry name" value="HTH-TYPE TRANSCRIPTIONAL REPRESSOR BDCR"/>
    <property type="match status" value="1"/>
</dbReference>
<evidence type="ECO:0000259" key="3">
    <source>
        <dbReference type="PROSITE" id="PS50977"/>
    </source>
</evidence>
<dbReference type="AlphaFoldDB" id="A0A438B246"/>
<dbReference type="Pfam" id="PF00440">
    <property type="entry name" value="TetR_N"/>
    <property type="match status" value="1"/>
</dbReference>
<feature type="DNA-binding region" description="H-T-H motif" evidence="2">
    <location>
        <begin position="39"/>
        <end position="58"/>
    </location>
</feature>